<reference evidence="1" key="1">
    <citation type="journal article" date="2015" name="Nature">
        <title>Complex archaea that bridge the gap between prokaryotes and eukaryotes.</title>
        <authorList>
            <person name="Spang A."/>
            <person name="Saw J.H."/>
            <person name="Jorgensen S.L."/>
            <person name="Zaremba-Niedzwiedzka K."/>
            <person name="Martijn J."/>
            <person name="Lind A.E."/>
            <person name="van Eijk R."/>
            <person name="Schleper C."/>
            <person name="Guy L."/>
            <person name="Ettema T.J."/>
        </authorList>
    </citation>
    <scope>NUCLEOTIDE SEQUENCE</scope>
</reference>
<evidence type="ECO:0000313" key="1">
    <source>
        <dbReference type="EMBL" id="KKM57321.1"/>
    </source>
</evidence>
<evidence type="ECO:0008006" key="2">
    <source>
        <dbReference type="Google" id="ProtNLM"/>
    </source>
</evidence>
<name>A0A0F9JBC8_9ZZZZ</name>
<sequence length="185" mass="22225">MLNYKFLILHDCSMKGCFKKLSARGYCHKHYQRWKRYGNPNIIKKHRQEKCDKCKDKHYSRGLCKTHYEIWRYKSNINIKNKNCILCGDRHHAKGLCRKCYGKKVRLKLMDILGERQCVRCGFCDIRALQIEHKNGGGQKDLKKFGNSQKMYQYYIKYPKTAIKQLQIFCSNCNWIKREQNNETK</sequence>
<dbReference type="AlphaFoldDB" id="A0A0F9JBC8"/>
<organism evidence="1">
    <name type="scientific">marine sediment metagenome</name>
    <dbReference type="NCBI Taxonomy" id="412755"/>
    <lineage>
        <taxon>unclassified sequences</taxon>
        <taxon>metagenomes</taxon>
        <taxon>ecological metagenomes</taxon>
    </lineage>
</organism>
<dbReference type="EMBL" id="LAZR01011852">
    <property type="protein sequence ID" value="KKM57321.1"/>
    <property type="molecule type" value="Genomic_DNA"/>
</dbReference>
<proteinExistence type="predicted"/>
<comment type="caution">
    <text evidence="1">The sequence shown here is derived from an EMBL/GenBank/DDBJ whole genome shotgun (WGS) entry which is preliminary data.</text>
</comment>
<accession>A0A0F9JBC8</accession>
<protein>
    <recommendedName>
        <fullName evidence="2">HNH nuclease domain-containing protein</fullName>
    </recommendedName>
</protein>
<gene>
    <name evidence="1" type="ORF">LCGC14_1550740</name>
</gene>